<dbReference type="EMBL" id="AADV02000063">
    <property type="protein sequence ID" value="EAM49565.1"/>
    <property type="molecule type" value="Genomic_DNA"/>
</dbReference>
<organism evidence="1 2">
    <name type="scientific">Crocosphaera watsonii WH 8501</name>
    <dbReference type="NCBI Taxonomy" id="165597"/>
    <lineage>
        <taxon>Bacteria</taxon>
        <taxon>Bacillati</taxon>
        <taxon>Cyanobacteriota</taxon>
        <taxon>Cyanophyceae</taxon>
        <taxon>Oscillatoriophycideae</taxon>
        <taxon>Chroococcales</taxon>
        <taxon>Aphanothecaceae</taxon>
        <taxon>Crocosphaera</taxon>
    </lineage>
</organism>
<accession>Q4C099</accession>
<evidence type="ECO:0000313" key="2">
    <source>
        <dbReference type="Proteomes" id="UP000003922"/>
    </source>
</evidence>
<sequence>MNNFQNSIYTRERINNEYQNNTYHFAMIYTTQQLIKILDQELKATWRGERVVLSSHERINNPVIAKALNTDKMNQVFAYQDFRRQIHKYQIQHRVSGLIWRTCTYQGQSISYPELHNQLIAVPGDKEKLIKYKESVLNFWWKMTQEMKFWLSAHRRRPISYDSIQEFIDDVEWAEIDAARTELYLGLCWGNPQEYQYQWAKPDSGCHRIIAAVDQPSSIKV</sequence>
<keyword evidence="2" id="KW-1185">Reference proteome</keyword>
<protein>
    <submittedName>
        <fullName evidence="1">Uncharacterized protein</fullName>
    </submittedName>
</protein>
<proteinExistence type="predicted"/>
<reference evidence="1" key="3">
    <citation type="submission" date="2016-12" db="EMBL/GenBank/DDBJ databases">
        <title>Annotation of the draft genome assembly of Crocosphaera watsonii WH 8501.</title>
        <authorList>
            <consortium name="US DOE Joint Genome Institute (JGI-ORNL)"/>
            <person name="Larimer F."/>
            <person name="Land M."/>
        </authorList>
    </citation>
    <scope>NUCLEOTIDE SEQUENCE</scope>
    <source>
        <strain evidence="1">WH 8501</strain>
    </source>
</reference>
<comment type="caution">
    <text evidence="1">The sequence shown here is derived from an EMBL/GenBank/DDBJ whole genome shotgun (WGS) entry which is preliminary data.</text>
</comment>
<reference evidence="1" key="2">
    <citation type="submission" date="2005-06" db="EMBL/GenBank/DDBJ databases">
        <title>Sequencing of the draft genome and assembly of Crocosphaera watsonii WH 8501.</title>
        <authorList>
            <consortium name="US DOE Joint Genome Institute (JGI-PGF)"/>
            <person name="Copeland A."/>
            <person name="Lucas S."/>
            <person name="Lapidus A."/>
            <person name="Barry K."/>
            <person name="Detter C."/>
            <person name="Glavina T."/>
            <person name="Hammon N."/>
            <person name="Israni S."/>
            <person name="Pitluck S."/>
            <person name="Richardson P."/>
        </authorList>
    </citation>
    <scope>NUCLEOTIDE SEQUENCE [LARGE SCALE GENOMIC DNA]</scope>
    <source>
        <strain evidence="1">WH 8501</strain>
    </source>
</reference>
<evidence type="ECO:0000313" key="1">
    <source>
        <dbReference type="EMBL" id="EAM49565.1"/>
    </source>
</evidence>
<gene>
    <name evidence="1" type="ORF">CwatDRAFT_2576</name>
</gene>
<dbReference type="AlphaFoldDB" id="Q4C099"/>
<name>Q4C099_CROWT</name>
<dbReference type="Proteomes" id="UP000003922">
    <property type="component" value="Unassembled WGS sequence"/>
</dbReference>
<dbReference type="KEGG" id="cwa:CwatDRAFT_2576"/>
<reference evidence="1" key="1">
    <citation type="submission" date="2004-02" db="EMBL/GenBank/DDBJ databases">
        <authorList>
            <consortium name="DOE Joint Genome Institute"/>
        </authorList>
    </citation>
    <scope>NUCLEOTIDE SEQUENCE [LARGE SCALE GENOMIC DNA]</scope>
    <source>
        <strain evidence="1">WH 8501</strain>
    </source>
</reference>